<evidence type="ECO:0000313" key="3">
    <source>
        <dbReference type="EMBL" id="ABK23062.1"/>
    </source>
</evidence>
<feature type="region of interest" description="Disordered" evidence="2">
    <location>
        <begin position="116"/>
        <end position="143"/>
    </location>
</feature>
<dbReference type="PANTHER" id="PTHR34807:SF3">
    <property type="entry name" value="OS08G0270800 PROTEIN"/>
    <property type="match status" value="1"/>
</dbReference>
<feature type="coiled-coil region" evidence="1">
    <location>
        <begin position="16"/>
        <end position="71"/>
    </location>
</feature>
<dbReference type="OMA" id="KEFQVFW"/>
<proteinExistence type="evidence at transcript level"/>
<protein>
    <submittedName>
        <fullName evidence="3">Uncharacterized protein</fullName>
    </submittedName>
</protein>
<reference evidence="3" key="1">
    <citation type="journal article" date="2008" name="BMC Genomics">
        <title>A conifer genomics resource of 200,000 spruce (Picea spp.) ESTs and 6,464 high-quality, sequence-finished full-length cDNAs for Sitka spruce (Picea sitchensis).</title>
        <authorList>
            <person name="Ralph S.G."/>
            <person name="Chun H.J."/>
            <person name="Kolosova N."/>
            <person name="Cooper D."/>
            <person name="Oddy C."/>
            <person name="Ritland C.E."/>
            <person name="Kirkpatrick R."/>
            <person name="Moore R."/>
            <person name="Barber S."/>
            <person name="Holt R.A."/>
            <person name="Jones S.J."/>
            <person name="Marra M.A."/>
            <person name="Douglas C.J."/>
            <person name="Ritland K."/>
            <person name="Bohlmann J."/>
        </authorList>
    </citation>
    <scope>NUCLEOTIDE SEQUENCE</scope>
    <source>
        <tissue evidence="3">Bark</tissue>
    </source>
</reference>
<name>A9NR01_PICSI</name>
<feature type="region of interest" description="Disordered" evidence="2">
    <location>
        <begin position="162"/>
        <end position="184"/>
    </location>
</feature>
<sequence length="222" mass="25228">MSKKRGSDGEFGTEDLRRMAMKHASLKQEYNELQRETRAMKKRLQRAKLKKDNLLAEVRFLRKRHRLLTKRGSQFSEGSPSRKQTLLAQAEYAVPLKTPLATQAIPYEYDYATTGTSSDEDGIPQAVRKDSSSSMEFSHSPETKPLVTKEFQVFWEPLRTAASAGREEAPTMSETAKKKPPPPLVESDLNLSIFKDVPNGFLLPNRTGKRKISWQDQMALKV</sequence>
<keyword evidence="1" id="KW-0175">Coiled coil</keyword>
<evidence type="ECO:0000256" key="2">
    <source>
        <dbReference type="SAM" id="MobiDB-lite"/>
    </source>
</evidence>
<dbReference type="EMBL" id="EF083727">
    <property type="protein sequence ID" value="ABK23062.1"/>
    <property type="molecule type" value="mRNA"/>
</dbReference>
<dbReference type="PANTHER" id="PTHR34807">
    <property type="entry name" value="OS08G0270800 PROTEIN"/>
    <property type="match status" value="1"/>
</dbReference>
<accession>A9NR01</accession>
<organism evidence="3">
    <name type="scientific">Picea sitchensis</name>
    <name type="common">Sitka spruce</name>
    <name type="synonym">Pinus sitchensis</name>
    <dbReference type="NCBI Taxonomy" id="3332"/>
    <lineage>
        <taxon>Eukaryota</taxon>
        <taxon>Viridiplantae</taxon>
        <taxon>Streptophyta</taxon>
        <taxon>Embryophyta</taxon>
        <taxon>Tracheophyta</taxon>
        <taxon>Spermatophyta</taxon>
        <taxon>Pinopsida</taxon>
        <taxon>Pinidae</taxon>
        <taxon>Conifers I</taxon>
        <taxon>Pinales</taxon>
        <taxon>Pinaceae</taxon>
        <taxon>Picea</taxon>
    </lineage>
</organism>
<evidence type="ECO:0000256" key="1">
    <source>
        <dbReference type="SAM" id="Coils"/>
    </source>
</evidence>
<dbReference type="AlphaFoldDB" id="A9NR01"/>